<evidence type="ECO:0000259" key="2">
    <source>
        <dbReference type="Pfam" id="PF16344"/>
    </source>
</evidence>
<proteinExistence type="predicted"/>
<protein>
    <submittedName>
        <fullName evidence="3">DUF4974 domain-containing protein</fullName>
    </submittedName>
</protein>
<dbReference type="RefSeq" id="WP_235164884.1">
    <property type="nucleotide sequence ID" value="NZ_CP098805.1"/>
</dbReference>
<dbReference type="PANTHER" id="PTHR30273:SF2">
    <property type="entry name" value="PROTEIN FECR"/>
    <property type="match status" value="1"/>
</dbReference>
<sequence length="338" mass="37950">MKAPFISPVLLEKYLLDQCNDQEKEEVEAWYAAIKGDADHLEKLSETEKSSIRESTFESIKGELNILDESPARPFPWRWISGIAASVAIAAGLYFNYPIRKEQPVSIIEEIQQKKKSDIVQFVNTESRIVTHMLPDSSSIIMHPEASVTYPARFDADRRIVTFSGEGFFDITKDKTRPFLIQSGEMVIKVLGTSFNVKAASAQKVFQVDVLTGSVEVTAPGTKKKPQQLVLKPKQQAIFEIESKRLTARQITIQPRKEIYEPVTVVFEEAPLNKVIEQLEKRFNVNIRLSNPATATCSVTANFESQPFTVILEMLCTTLEANYTISGNTILLNGTPCE</sequence>
<dbReference type="PANTHER" id="PTHR30273">
    <property type="entry name" value="PERIPLASMIC SIGNAL SENSOR AND SIGMA FACTOR ACTIVATOR FECR-RELATED"/>
    <property type="match status" value="1"/>
</dbReference>
<reference evidence="3" key="1">
    <citation type="submission" date="2022-06" db="EMBL/GenBank/DDBJ databases">
        <title>Novel species in genus Dyadobacter.</title>
        <authorList>
            <person name="Ma C."/>
        </authorList>
    </citation>
    <scope>NUCLEOTIDE SEQUENCE</scope>
    <source>
        <strain evidence="3">CY22</strain>
    </source>
</reference>
<dbReference type="EMBL" id="CP098805">
    <property type="protein sequence ID" value="USJ31783.1"/>
    <property type="molecule type" value="Genomic_DNA"/>
</dbReference>
<evidence type="ECO:0000313" key="4">
    <source>
        <dbReference type="Proteomes" id="UP001055420"/>
    </source>
</evidence>
<name>A0ABY4XN19_9BACT</name>
<dbReference type="Gene3D" id="2.60.120.1440">
    <property type="match status" value="1"/>
</dbReference>
<dbReference type="InterPro" id="IPR012373">
    <property type="entry name" value="Ferrdict_sens_TM"/>
</dbReference>
<dbReference type="InterPro" id="IPR006860">
    <property type="entry name" value="FecR"/>
</dbReference>
<feature type="domain" description="FecR protein" evidence="1">
    <location>
        <begin position="126"/>
        <end position="216"/>
    </location>
</feature>
<dbReference type="Gene3D" id="3.55.50.30">
    <property type="match status" value="1"/>
</dbReference>
<dbReference type="PIRSF" id="PIRSF018266">
    <property type="entry name" value="FecR"/>
    <property type="match status" value="1"/>
</dbReference>
<dbReference type="Pfam" id="PF16344">
    <property type="entry name" value="FecR_C"/>
    <property type="match status" value="1"/>
</dbReference>
<accession>A0ABY4XN19</accession>
<evidence type="ECO:0000259" key="1">
    <source>
        <dbReference type="Pfam" id="PF04773"/>
    </source>
</evidence>
<evidence type="ECO:0000313" key="3">
    <source>
        <dbReference type="EMBL" id="USJ31783.1"/>
    </source>
</evidence>
<gene>
    <name evidence="3" type="ORF">NFI80_03385</name>
</gene>
<dbReference type="InterPro" id="IPR032508">
    <property type="entry name" value="FecR_C"/>
</dbReference>
<feature type="domain" description="Protein FecR C-terminal" evidence="2">
    <location>
        <begin position="265"/>
        <end position="331"/>
    </location>
</feature>
<dbReference type="Proteomes" id="UP001055420">
    <property type="component" value="Chromosome"/>
</dbReference>
<keyword evidence="4" id="KW-1185">Reference proteome</keyword>
<organism evidence="3 4">
    <name type="scientific">Dyadobacter chenhuakuii</name>
    <dbReference type="NCBI Taxonomy" id="2909339"/>
    <lineage>
        <taxon>Bacteria</taxon>
        <taxon>Pseudomonadati</taxon>
        <taxon>Bacteroidota</taxon>
        <taxon>Cytophagia</taxon>
        <taxon>Cytophagales</taxon>
        <taxon>Spirosomataceae</taxon>
        <taxon>Dyadobacter</taxon>
    </lineage>
</organism>
<dbReference type="Pfam" id="PF04773">
    <property type="entry name" value="FecR"/>
    <property type="match status" value="1"/>
</dbReference>